<evidence type="ECO:0000313" key="2">
    <source>
        <dbReference type="EMBL" id="TCS33065.1"/>
    </source>
</evidence>
<dbReference type="Gene3D" id="2.60.120.10">
    <property type="entry name" value="Jelly Rolls"/>
    <property type="match status" value="1"/>
</dbReference>
<dbReference type="SUPFAM" id="SSF51182">
    <property type="entry name" value="RmlC-like cupins"/>
    <property type="match status" value="1"/>
</dbReference>
<dbReference type="InterPro" id="IPR025979">
    <property type="entry name" value="ChrR-like_cupin_dom"/>
</dbReference>
<accession>A0A4R3HU38</accession>
<reference evidence="2 3" key="1">
    <citation type="submission" date="2019-03" db="EMBL/GenBank/DDBJ databases">
        <title>Genomic Encyclopedia of Type Strains, Phase IV (KMG-IV): sequencing the most valuable type-strain genomes for metagenomic binning, comparative biology and taxonomic classification.</title>
        <authorList>
            <person name="Goeker M."/>
        </authorList>
    </citation>
    <scope>NUCLEOTIDE SEQUENCE [LARGE SCALE GENOMIC DNA]</scope>
    <source>
        <strain evidence="2 3">DSM 7445</strain>
    </source>
</reference>
<sequence length="118" mass="12999">MSDTDRDFIFICHADLPWTPSKFTQGVEVKNLGKANDRAMQLVRFQPGASFPAHLHADVEFLFMLEGEVLQNGHKLHAGCSTVAPAGTYDTEFISPSGCTFLLIYALSTSDRFNAQTS</sequence>
<name>A0A4R3HU38_PAULE</name>
<dbReference type="OrthoDB" id="9801227at2"/>
<evidence type="ECO:0000259" key="1">
    <source>
        <dbReference type="Pfam" id="PF12973"/>
    </source>
</evidence>
<organism evidence="2 3">
    <name type="scientific">Paucimonas lemoignei</name>
    <name type="common">Pseudomonas lemoignei</name>
    <dbReference type="NCBI Taxonomy" id="29443"/>
    <lineage>
        <taxon>Bacteria</taxon>
        <taxon>Pseudomonadati</taxon>
        <taxon>Pseudomonadota</taxon>
        <taxon>Betaproteobacteria</taxon>
        <taxon>Burkholderiales</taxon>
        <taxon>Burkholderiaceae</taxon>
        <taxon>Paucimonas</taxon>
    </lineage>
</organism>
<keyword evidence="3" id="KW-1185">Reference proteome</keyword>
<comment type="caution">
    <text evidence="2">The sequence shown here is derived from an EMBL/GenBank/DDBJ whole genome shotgun (WGS) entry which is preliminary data.</text>
</comment>
<dbReference type="InterPro" id="IPR014710">
    <property type="entry name" value="RmlC-like_jellyroll"/>
</dbReference>
<protein>
    <submittedName>
        <fullName evidence="2">ChrR-like protein with cupin domain</fullName>
    </submittedName>
</protein>
<dbReference type="Proteomes" id="UP000295382">
    <property type="component" value="Unassembled WGS sequence"/>
</dbReference>
<dbReference type="EMBL" id="SLZQ01000018">
    <property type="protein sequence ID" value="TCS33065.1"/>
    <property type="molecule type" value="Genomic_DNA"/>
</dbReference>
<dbReference type="RefSeq" id="WP_132260279.1">
    <property type="nucleotide sequence ID" value="NZ_SLZQ01000018.1"/>
</dbReference>
<gene>
    <name evidence="2" type="ORF">EDC30_1186</name>
</gene>
<dbReference type="InterPro" id="IPR011051">
    <property type="entry name" value="RmlC_Cupin_sf"/>
</dbReference>
<dbReference type="Pfam" id="PF12973">
    <property type="entry name" value="Cupin_7"/>
    <property type="match status" value="1"/>
</dbReference>
<dbReference type="AlphaFoldDB" id="A0A4R3HU38"/>
<proteinExistence type="predicted"/>
<evidence type="ECO:0000313" key="3">
    <source>
        <dbReference type="Proteomes" id="UP000295382"/>
    </source>
</evidence>
<feature type="domain" description="ChrR-like cupin" evidence="1">
    <location>
        <begin position="11"/>
        <end position="102"/>
    </location>
</feature>